<evidence type="ECO:0008006" key="4">
    <source>
        <dbReference type="Google" id="ProtNLM"/>
    </source>
</evidence>
<gene>
    <name evidence="2" type="ORF">E2C01_022050</name>
</gene>
<keyword evidence="3" id="KW-1185">Reference proteome</keyword>
<keyword evidence="1" id="KW-0812">Transmembrane</keyword>
<organism evidence="2 3">
    <name type="scientific">Portunus trituberculatus</name>
    <name type="common">Swimming crab</name>
    <name type="synonym">Neptunus trituberculatus</name>
    <dbReference type="NCBI Taxonomy" id="210409"/>
    <lineage>
        <taxon>Eukaryota</taxon>
        <taxon>Metazoa</taxon>
        <taxon>Ecdysozoa</taxon>
        <taxon>Arthropoda</taxon>
        <taxon>Crustacea</taxon>
        <taxon>Multicrustacea</taxon>
        <taxon>Malacostraca</taxon>
        <taxon>Eumalacostraca</taxon>
        <taxon>Eucarida</taxon>
        <taxon>Decapoda</taxon>
        <taxon>Pleocyemata</taxon>
        <taxon>Brachyura</taxon>
        <taxon>Eubrachyura</taxon>
        <taxon>Portunoidea</taxon>
        <taxon>Portunidae</taxon>
        <taxon>Portuninae</taxon>
        <taxon>Portunus</taxon>
    </lineage>
</organism>
<sequence length="215" mass="23967">MSQFPVSSHRLIIPSQAYGTRPSLPKSFGLRVASLMTKLSIVSTLFYYFHLPRIGYWQLPIDSLCLPVMDGKKYFPSALSNTRFLEHYSTHSDAIPVFTDGSKSDAGVGFGVVLPSIYRAGSLPSVASVFTAELSTITFALQAGLIRKWTTDVMAMKKSEIKNRINSEVKAKQEEKEEETLALTLIHIQGPFFLYLTGIILSFLAIFSEIMLVFK</sequence>
<proteinExistence type="predicted"/>
<name>A0A5B7E5Z7_PORTR</name>
<feature type="transmembrane region" description="Helical" evidence="1">
    <location>
        <begin position="192"/>
        <end position="214"/>
    </location>
</feature>
<keyword evidence="1" id="KW-0472">Membrane</keyword>
<evidence type="ECO:0000313" key="2">
    <source>
        <dbReference type="EMBL" id="MPC28839.1"/>
    </source>
</evidence>
<dbReference type="AlphaFoldDB" id="A0A5B7E5Z7"/>
<protein>
    <recommendedName>
        <fullName evidence="4">RNase H type-1 domain-containing protein</fullName>
    </recommendedName>
</protein>
<evidence type="ECO:0000313" key="3">
    <source>
        <dbReference type="Proteomes" id="UP000324222"/>
    </source>
</evidence>
<keyword evidence="1" id="KW-1133">Transmembrane helix</keyword>
<dbReference type="Proteomes" id="UP000324222">
    <property type="component" value="Unassembled WGS sequence"/>
</dbReference>
<accession>A0A5B7E5Z7</accession>
<comment type="caution">
    <text evidence="2">The sequence shown here is derived from an EMBL/GenBank/DDBJ whole genome shotgun (WGS) entry which is preliminary data.</text>
</comment>
<dbReference type="EMBL" id="VSRR010001974">
    <property type="protein sequence ID" value="MPC28839.1"/>
    <property type="molecule type" value="Genomic_DNA"/>
</dbReference>
<evidence type="ECO:0000256" key="1">
    <source>
        <dbReference type="SAM" id="Phobius"/>
    </source>
</evidence>
<reference evidence="2 3" key="1">
    <citation type="submission" date="2019-05" db="EMBL/GenBank/DDBJ databases">
        <title>Another draft genome of Portunus trituberculatus and its Hox gene families provides insights of decapod evolution.</title>
        <authorList>
            <person name="Jeong J.-H."/>
            <person name="Song I."/>
            <person name="Kim S."/>
            <person name="Choi T."/>
            <person name="Kim D."/>
            <person name="Ryu S."/>
            <person name="Kim W."/>
        </authorList>
    </citation>
    <scope>NUCLEOTIDE SEQUENCE [LARGE SCALE GENOMIC DNA]</scope>
    <source>
        <tissue evidence="2">Muscle</tissue>
    </source>
</reference>